<feature type="compositionally biased region" description="Polar residues" evidence="1">
    <location>
        <begin position="29"/>
        <end position="39"/>
    </location>
</feature>
<name>A0ABN8Y760_RANTA</name>
<proteinExistence type="predicted"/>
<feature type="region of interest" description="Disordered" evidence="1">
    <location>
        <begin position="27"/>
        <end position="106"/>
    </location>
</feature>
<gene>
    <name evidence="2" type="ORF">MRATA1EN1_LOCUS6365</name>
</gene>
<feature type="compositionally biased region" description="Pro residues" evidence="1">
    <location>
        <begin position="71"/>
        <end position="83"/>
    </location>
</feature>
<feature type="compositionally biased region" description="Low complexity" evidence="1">
    <location>
        <begin position="486"/>
        <end position="496"/>
    </location>
</feature>
<evidence type="ECO:0000256" key="1">
    <source>
        <dbReference type="SAM" id="MobiDB-lite"/>
    </source>
</evidence>
<accession>A0ABN8Y760</accession>
<sequence length="504" mass="52792">MLASGVKRVCCTDADFLRREVSFPVPLTAVSSPPSQRTSFPAGDSTLTPFPVWRPPRVSAGKGPQLDPRLGPAPLPSLPPSPTRPVTSGPTPARSRVSPCPSRALSIGSRRPRAWALPGGGPSQQEERCQLLRAPWGGHRPREGPRGCTRREPLTEPEGTPTGLVSGRAASSVGSVDRAGWQGLPRGVHALGSLGKLQSAWGRTTRARDPGPGLHTGPAGTAPAPGRPGAPALARERLFAQAQPGRAATPGSVSRACPSPKPRRLPCEARHPCRPCTTVTFSLHASDPGRDRGELESQRCLSRVPGLPHWASCPHTHPCRGRITGAVSPWSIRVVAVSQASCPCDTSVLWPHHGRRVPVVHPCCGCVTGIVSLRYVRVVAASRASCPRGSPVSWPRHGRCVPAIRPCRGQVTGVCSSEAESHSSARVPLCPVGGRWAASASWPLMDNTVVNTGEGRMTEASGAAGRALDVSAPGSPRRPAVTPLGVAPQPAVAAPASHHPEDRE</sequence>
<feature type="region of interest" description="Disordered" evidence="1">
    <location>
        <begin position="460"/>
        <end position="504"/>
    </location>
</feature>
<feature type="region of interest" description="Disordered" evidence="1">
    <location>
        <begin position="135"/>
        <end position="168"/>
    </location>
</feature>
<evidence type="ECO:0000313" key="3">
    <source>
        <dbReference type="Proteomes" id="UP001176941"/>
    </source>
</evidence>
<dbReference type="EMBL" id="OX459951">
    <property type="protein sequence ID" value="CAI9157403.1"/>
    <property type="molecule type" value="Genomic_DNA"/>
</dbReference>
<feature type="compositionally biased region" description="Basic and acidic residues" evidence="1">
    <location>
        <begin position="140"/>
        <end position="154"/>
    </location>
</feature>
<reference evidence="2" key="1">
    <citation type="submission" date="2023-04" db="EMBL/GenBank/DDBJ databases">
        <authorList>
            <consortium name="ELIXIR-Norway"/>
        </authorList>
    </citation>
    <scope>NUCLEOTIDE SEQUENCE [LARGE SCALE GENOMIC DNA]</scope>
</reference>
<protein>
    <submittedName>
        <fullName evidence="2">Uncharacterized protein</fullName>
    </submittedName>
</protein>
<organism evidence="2 3">
    <name type="scientific">Rangifer tarandus platyrhynchus</name>
    <name type="common">Svalbard reindeer</name>
    <dbReference type="NCBI Taxonomy" id="3082113"/>
    <lineage>
        <taxon>Eukaryota</taxon>
        <taxon>Metazoa</taxon>
        <taxon>Chordata</taxon>
        <taxon>Craniata</taxon>
        <taxon>Vertebrata</taxon>
        <taxon>Euteleostomi</taxon>
        <taxon>Mammalia</taxon>
        <taxon>Eutheria</taxon>
        <taxon>Laurasiatheria</taxon>
        <taxon>Artiodactyla</taxon>
        <taxon>Ruminantia</taxon>
        <taxon>Pecora</taxon>
        <taxon>Cervidae</taxon>
        <taxon>Odocoileinae</taxon>
        <taxon>Rangifer</taxon>
    </lineage>
</organism>
<dbReference type="Proteomes" id="UP001176941">
    <property type="component" value="Chromosome 15"/>
</dbReference>
<feature type="region of interest" description="Disordered" evidence="1">
    <location>
        <begin position="203"/>
        <end position="263"/>
    </location>
</feature>
<feature type="compositionally biased region" description="Low complexity" evidence="1">
    <location>
        <begin position="210"/>
        <end position="233"/>
    </location>
</feature>
<keyword evidence="3" id="KW-1185">Reference proteome</keyword>
<evidence type="ECO:0000313" key="2">
    <source>
        <dbReference type="EMBL" id="CAI9157403.1"/>
    </source>
</evidence>